<name>A0A1N6E6K2_9RHOB</name>
<feature type="signal peptide" evidence="1">
    <location>
        <begin position="1"/>
        <end position="18"/>
    </location>
</feature>
<dbReference type="Proteomes" id="UP000184932">
    <property type="component" value="Unassembled WGS sequence"/>
</dbReference>
<keyword evidence="1" id="KW-0732">Signal</keyword>
<gene>
    <name evidence="2" type="ORF">SAMN05444002_0389</name>
</gene>
<dbReference type="EMBL" id="FSRL01000001">
    <property type="protein sequence ID" value="SIN78613.1"/>
    <property type="molecule type" value="Genomic_DNA"/>
</dbReference>
<evidence type="ECO:0000256" key="1">
    <source>
        <dbReference type="SAM" id="SignalP"/>
    </source>
</evidence>
<reference evidence="3" key="1">
    <citation type="submission" date="2016-11" db="EMBL/GenBank/DDBJ databases">
        <authorList>
            <person name="Varghese N."/>
            <person name="Submissions S."/>
        </authorList>
    </citation>
    <scope>NUCLEOTIDE SEQUENCE [LARGE SCALE GENOMIC DNA]</scope>
    <source>
        <strain evidence="3">DSM 29440</strain>
    </source>
</reference>
<keyword evidence="3" id="KW-1185">Reference proteome</keyword>
<dbReference type="OrthoDB" id="7863102at2"/>
<feature type="chain" id="PRO_5009935580" evidence="1">
    <location>
        <begin position="19"/>
        <end position="169"/>
    </location>
</feature>
<organism evidence="2 3">
    <name type="scientific">Vannielia litorea</name>
    <dbReference type="NCBI Taxonomy" id="1217970"/>
    <lineage>
        <taxon>Bacteria</taxon>
        <taxon>Pseudomonadati</taxon>
        <taxon>Pseudomonadota</taxon>
        <taxon>Alphaproteobacteria</taxon>
        <taxon>Rhodobacterales</taxon>
        <taxon>Paracoccaceae</taxon>
        <taxon>Vannielia</taxon>
    </lineage>
</organism>
<sequence>MRLALPLLACMAAAPAAAQNVAILEALVAQLNAPASPEAQLGAYSACLLGNGDPEATAGFFRARGWEVFGDSEMGMVEMTPPEGPLFVTLYADGEICAVDNTAQGTAIGTVTLSAFLETVGADATPLEIEGCTGWTLGEGRAVGITSGGQDPVCHSESDNQVRFTFAPK</sequence>
<dbReference type="AlphaFoldDB" id="A0A1N6E6K2"/>
<evidence type="ECO:0000313" key="3">
    <source>
        <dbReference type="Proteomes" id="UP000184932"/>
    </source>
</evidence>
<accession>A0A1N6E6K2</accession>
<proteinExistence type="predicted"/>
<dbReference type="RefSeq" id="WP_074254577.1">
    <property type="nucleotide sequence ID" value="NZ_FSRL01000001.1"/>
</dbReference>
<dbReference type="STRING" id="1217970.SAMN05444002_0389"/>
<protein>
    <submittedName>
        <fullName evidence="2">Uncharacterized protein</fullName>
    </submittedName>
</protein>
<evidence type="ECO:0000313" key="2">
    <source>
        <dbReference type="EMBL" id="SIN78613.1"/>
    </source>
</evidence>